<protein>
    <submittedName>
        <fullName evidence="1">Uncharacterized protein</fullName>
    </submittedName>
</protein>
<evidence type="ECO:0000313" key="2">
    <source>
        <dbReference type="Proteomes" id="UP000033647"/>
    </source>
</evidence>
<evidence type="ECO:0000313" key="1">
    <source>
        <dbReference type="EMBL" id="KJX93653.1"/>
    </source>
</evidence>
<gene>
    <name evidence="1" type="ORF">TI39_contig4278g00009</name>
</gene>
<organism evidence="1 2">
    <name type="scientific">Zymoseptoria brevis</name>
    <dbReference type="NCBI Taxonomy" id="1047168"/>
    <lineage>
        <taxon>Eukaryota</taxon>
        <taxon>Fungi</taxon>
        <taxon>Dikarya</taxon>
        <taxon>Ascomycota</taxon>
        <taxon>Pezizomycotina</taxon>
        <taxon>Dothideomycetes</taxon>
        <taxon>Dothideomycetidae</taxon>
        <taxon>Mycosphaerellales</taxon>
        <taxon>Mycosphaerellaceae</taxon>
        <taxon>Zymoseptoria</taxon>
    </lineage>
</organism>
<keyword evidence="2" id="KW-1185">Reference proteome</keyword>
<accession>A0A0F4G8D5</accession>
<comment type="caution">
    <text evidence="1">The sequence shown here is derived from an EMBL/GenBank/DDBJ whole genome shotgun (WGS) entry which is preliminary data.</text>
</comment>
<dbReference type="AlphaFoldDB" id="A0A0F4G8D5"/>
<name>A0A0F4G8D5_9PEZI</name>
<dbReference type="EMBL" id="LAFY01004237">
    <property type="protein sequence ID" value="KJX93653.1"/>
    <property type="molecule type" value="Genomic_DNA"/>
</dbReference>
<reference evidence="1 2" key="1">
    <citation type="submission" date="2015-03" db="EMBL/GenBank/DDBJ databases">
        <title>RNA-seq based gene annotation and comparative genomics of four Zymoseptoria species reveal species-specific pathogenicity related genes and transposable element activity.</title>
        <authorList>
            <person name="Grandaubert J."/>
            <person name="Bhattacharyya A."/>
            <person name="Stukenbrock E.H."/>
        </authorList>
    </citation>
    <scope>NUCLEOTIDE SEQUENCE [LARGE SCALE GENOMIC DNA]</scope>
    <source>
        <strain evidence="1 2">Zb18110</strain>
    </source>
</reference>
<sequence length="328" mass="36775">MLRYITYLADPPNAYGSHVSANQNIFAVDGSKLSAITYTYDRHRCEFTTLPDRPWRAKAKDDACAATAELTQCPRDLPDACTVSKAAFSLNPPMRSLMSLEAWFRLRLIFPCGSLMLWGIDRKLTSTNTIPTGSIMSACFGAVWYQDHPTMDTPTNAPALTFAVFCPEHDRLEQYKMSYIQSLFKLSLGMFTYSAMIPLAFVTPEVMVNEEQAHVLDTVRRDSDHQYSIFRAVMSHGCEHDCIQPDHAIHESRAANAERYIYHVLARKDPTVVCDGDVMCPPAKLSGRPCNLIAPRRNISSIRHATQRAAQASVDSGKARLLPIPWLQ</sequence>
<dbReference type="Proteomes" id="UP000033647">
    <property type="component" value="Unassembled WGS sequence"/>
</dbReference>
<proteinExistence type="predicted"/>